<reference evidence="4 5" key="1">
    <citation type="submission" date="2016-11" db="EMBL/GenBank/DDBJ databases">
        <authorList>
            <person name="Jaros S."/>
            <person name="Januszkiewicz K."/>
            <person name="Wedrychowicz H."/>
        </authorList>
    </citation>
    <scope>NUCLEOTIDE SEQUENCE [LARGE SCALE GENOMIC DNA]</scope>
</reference>
<evidence type="ECO:0000313" key="4">
    <source>
        <dbReference type="EMBL" id="SGZ20803.1"/>
    </source>
</evidence>
<evidence type="ECO:0000256" key="3">
    <source>
        <dbReference type="SAM" id="MobiDB-lite"/>
    </source>
</evidence>
<accession>A0A2X0N656</accession>
<dbReference type="Pfam" id="PF09724">
    <property type="entry name" value="Dcc1"/>
    <property type="match status" value="1"/>
</dbReference>
<organism evidence="4 5">
    <name type="scientific">Microbotryum silenes-dioicae</name>
    <dbReference type="NCBI Taxonomy" id="796604"/>
    <lineage>
        <taxon>Eukaryota</taxon>
        <taxon>Fungi</taxon>
        <taxon>Dikarya</taxon>
        <taxon>Basidiomycota</taxon>
        <taxon>Pucciniomycotina</taxon>
        <taxon>Microbotryomycetes</taxon>
        <taxon>Microbotryales</taxon>
        <taxon>Microbotryaceae</taxon>
        <taxon>Microbotryum</taxon>
    </lineage>
</organism>
<dbReference type="GO" id="GO:0000785">
    <property type="term" value="C:chromatin"/>
    <property type="evidence" value="ECO:0007669"/>
    <property type="project" value="TreeGrafter"/>
</dbReference>
<evidence type="ECO:0000313" key="5">
    <source>
        <dbReference type="Proteomes" id="UP000249464"/>
    </source>
</evidence>
<evidence type="ECO:0000256" key="2">
    <source>
        <dbReference type="ARBA" id="ARBA00022705"/>
    </source>
</evidence>
<dbReference type="PANTHER" id="PTHR13395:SF6">
    <property type="entry name" value="SISTER CHROMATID COHESION PROTEIN DCC1"/>
    <property type="match status" value="1"/>
</dbReference>
<dbReference type="Proteomes" id="UP000249464">
    <property type="component" value="Unassembled WGS sequence"/>
</dbReference>
<dbReference type="GO" id="GO:0000775">
    <property type="term" value="C:chromosome, centromeric region"/>
    <property type="evidence" value="ECO:0007669"/>
    <property type="project" value="TreeGrafter"/>
</dbReference>
<keyword evidence="5" id="KW-1185">Reference proteome</keyword>
<dbReference type="AlphaFoldDB" id="A0A2X0N656"/>
<keyword evidence="2" id="KW-0235">DNA replication</keyword>
<feature type="region of interest" description="Disordered" evidence="3">
    <location>
        <begin position="96"/>
        <end position="124"/>
    </location>
</feature>
<evidence type="ECO:0000256" key="1">
    <source>
        <dbReference type="ARBA" id="ARBA00007017"/>
    </source>
</evidence>
<dbReference type="GO" id="GO:0006260">
    <property type="term" value="P:DNA replication"/>
    <property type="evidence" value="ECO:0007669"/>
    <property type="project" value="UniProtKB-KW"/>
</dbReference>
<dbReference type="STRING" id="796604.A0A2X0N656"/>
<dbReference type="InterPro" id="IPR019128">
    <property type="entry name" value="Dcc1"/>
</dbReference>
<protein>
    <submittedName>
        <fullName evidence="4">BQ5605_C021g09302 protein</fullName>
    </submittedName>
</protein>
<dbReference type="GO" id="GO:0034088">
    <property type="term" value="P:maintenance of mitotic sister chromatid cohesion"/>
    <property type="evidence" value="ECO:0007669"/>
    <property type="project" value="TreeGrafter"/>
</dbReference>
<name>A0A2X0N656_9BASI</name>
<dbReference type="PANTHER" id="PTHR13395">
    <property type="entry name" value="SISTER CHROMATID COHESION PROTEIN DCC1-RELATED"/>
    <property type="match status" value="1"/>
</dbReference>
<dbReference type="EMBL" id="FQNC01000083">
    <property type="protein sequence ID" value="SGZ20803.1"/>
    <property type="molecule type" value="Genomic_DNA"/>
</dbReference>
<comment type="similarity">
    <text evidence="1">Belongs to the DCC1 family.</text>
</comment>
<proteinExistence type="inferred from homology"/>
<dbReference type="GO" id="GO:0031390">
    <property type="term" value="C:Ctf18 RFC-like complex"/>
    <property type="evidence" value="ECO:0007669"/>
    <property type="project" value="InterPro"/>
</dbReference>
<gene>
    <name evidence="4" type="primary">BQ5605_C021g09302</name>
    <name evidence="4" type="ORF">BQ5605_C021G09302</name>
</gene>
<sequence length="423" mass="46730">MTTRFVSFVAPRPERSAPTYSLLSLPASVLALLSSDEATTSLSHGSTLEIRGHSTDAAVLVTPNQTYSLRGVQNSNSLCLCSATERGKKGWFELDEEEGSDQEGNLGSDREVEEEGPKRKKRKGKGEILIETVLHETLELVPAVAKTERLKELVKGSEYRGEDGEQDRQREGTVNKKLYTFGELGSLLPASDAEIRLALTRQRIVTLDTHLRSIPTSYLLTLLPALLQVLPLPKYLDPTSTSAITIEAEDEELLEAFDAAGDCRTEAARQVLDWFSTPAEKSGWSVLRVKEVVREVGIVLLAQGGYGGQRLDTFLGKWKSLCHQFESLCTPTLLTNTSIISPNAIPPSITYLPISHLSADPATRFSELFTLRPKWFADDLIPFIDDLGDKKKRDALVMKFVRKVKGADGKMVWSARNLWTVAA</sequence>